<dbReference type="AlphaFoldDB" id="X0Y8E2"/>
<reference evidence="1" key="1">
    <citation type="journal article" date="2014" name="Front. Microbiol.">
        <title>High frequency of phylogenetically diverse reductive dehalogenase-homologous genes in deep subseafloor sedimentary metagenomes.</title>
        <authorList>
            <person name="Kawai M."/>
            <person name="Futagami T."/>
            <person name="Toyoda A."/>
            <person name="Takaki Y."/>
            <person name="Nishi S."/>
            <person name="Hori S."/>
            <person name="Arai W."/>
            <person name="Tsubouchi T."/>
            <person name="Morono Y."/>
            <person name="Uchiyama I."/>
            <person name="Ito T."/>
            <person name="Fujiyama A."/>
            <person name="Inagaki F."/>
            <person name="Takami H."/>
        </authorList>
    </citation>
    <scope>NUCLEOTIDE SEQUENCE</scope>
    <source>
        <strain evidence="1">Expedition CK06-06</strain>
    </source>
</reference>
<dbReference type="Gene3D" id="6.10.250.290">
    <property type="match status" value="1"/>
</dbReference>
<protein>
    <submittedName>
        <fullName evidence="1">Uncharacterized protein</fullName>
    </submittedName>
</protein>
<name>X0Y8E2_9ZZZZ</name>
<accession>X0Y8E2</accession>
<dbReference type="EMBL" id="BARS01049455">
    <property type="protein sequence ID" value="GAG33166.1"/>
    <property type="molecule type" value="Genomic_DNA"/>
</dbReference>
<comment type="caution">
    <text evidence="1">The sequence shown here is derived from an EMBL/GenBank/DDBJ whole genome shotgun (WGS) entry which is preliminary data.</text>
</comment>
<organism evidence="1">
    <name type="scientific">marine sediment metagenome</name>
    <dbReference type="NCBI Taxonomy" id="412755"/>
    <lineage>
        <taxon>unclassified sequences</taxon>
        <taxon>metagenomes</taxon>
        <taxon>ecological metagenomes</taxon>
    </lineage>
</organism>
<evidence type="ECO:0000313" key="1">
    <source>
        <dbReference type="EMBL" id="GAG33166.1"/>
    </source>
</evidence>
<feature type="non-terminal residue" evidence="1">
    <location>
        <position position="1"/>
    </location>
</feature>
<gene>
    <name evidence="1" type="ORF">S01H1_73975</name>
</gene>
<proteinExistence type="predicted"/>
<sequence>LAAPMSNLVGAMSQKLLSLLYVLKAVEKAKEEGPSAG</sequence>